<name>A0ABY9XD44_9GAMM</name>
<dbReference type="EMBL" id="CP133647">
    <property type="protein sequence ID" value="WNH00510.1"/>
    <property type="molecule type" value="Genomic_DNA"/>
</dbReference>
<evidence type="ECO:0000313" key="2">
    <source>
        <dbReference type="Proteomes" id="UP001300348"/>
    </source>
</evidence>
<reference evidence="1 2" key="1">
    <citation type="journal article" date="2023" name="Access Microbiol">
        <title>The genome of a steinernematid-associated Pseudomonas piscis bacterium encodes the biosynthesis of insect toxins.</title>
        <authorList>
            <person name="Awori R.M."/>
            <person name="Hendre P."/>
            <person name="Amugune N.O."/>
        </authorList>
    </citation>
    <scope>NUCLEOTIDE SEQUENCE [LARGE SCALE GENOMIC DNA]</scope>
    <source>
        <strain evidence="1 2">97</strain>
    </source>
</reference>
<accession>A0ABY9XD44</accession>
<protein>
    <submittedName>
        <fullName evidence="1">Uncharacterized protein</fullName>
    </submittedName>
</protein>
<dbReference type="RefSeq" id="WP_189761000.1">
    <property type="nucleotide sequence ID" value="NZ_CAWPOC010000226.1"/>
</dbReference>
<dbReference type="Proteomes" id="UP001300348">
    <property type="component" value="Chromosome"/>
</dbReference>
<evidence type="ECO:0000313" key="1">
    <source>
        <dbReference type="EMBL" id="WNH00510.1"/>
    </source>
</evidence>
<keyword evidence="2" id="KW-1185">Reference proteome</keyword>
<gene>
    <name evidence="1" type="ORF">QL112_011405</name>
</gene>
<organism evidence="1 2">
    <name type="scientific">Xenorhabdus griffiniae</name>
    <dbReference type="NCBI Taxonomy" id="351672"/>
    <lineage>
        <taxon>Bacteria</taxon>
        <taxon>Pseudomonadati</taxon>
        <taxon>Pseudomonadota</taxon>
        <taxon>Gammaproteobacteria</taxon>
        <taxon>Enterobacterales</taxon>
        <taxon>Morganellaceae</taxon>
        <taxon>Xenorhabdus</taxon>
    </lineage>
</organism>
<dbReference type="GeneID" id="88856172"/>
<proteinExistence type="predicted"/>
<dbReference type="Gene3D" id="3.10.450.40">
    <property type="match status" value="1"/>
</dbReference>
<sequence length="117" mass="13698">MAKTITLCGYTFKSIKAAKDYFRNERLTHPYRAPITQGILFERLMELFLFYCNHSEIVWHCTESEVAYFYVANVVVPDNDKKTIEASTKAFWCHFNNGKPDREFSVDMALVFMANYS</sequence>